<reference evidence="2" key="1">
    <citation type="submission" date="2019-08" db="EMBL/GenBank/DDBJ databases">
        <authorList>
            <person name="Kucharzyk K."/>
            <person name="Murdoch R.W."/>
            <person name="Higgins S."/>
            <person name="Loffler F."/>
        </authorList>
    </citation>
    <scope>NUCLEOTIDE SEQUENCE</scope>
</reference>
<accession>A0A645EFE1</accession>
<dbReference type="InterPro" id="IPR020988">
    <property type="entry name" value="Pept_U32_collagenase"/>
</dbReference>
<keyword evidence="2" id="KW-0645">Protease</keyword>
<dbReference type="GO" id="GO:0006508">
    <property type="term" value="P:proteolysis"/>
    <property type="evidence" value="ECO:0007669"/>
    <property type="project" value="UniProtKB-KW"/>
</dbReference>
<sequence>MFPKNEIATFKDLRKGLEINRNRDMDWVRTLEKKSSDRRIGLWAEFKETADGFALTLTDEDGFAATANIAQAHQPATDATKVEAALREQLGRFGTTIFAVHDIALNLSQPWFVPASALNQLRRDAVAALEAARKKGLIRLPRAVPVEPPAPFPEDTLTYLANVFNHKAHDFYVKHGVKVIDAAYESKEEEGEVSLMITKHCVRFSMSLCPKQAKGVIGVKGTIKAEPLQLINGKEKLTLRFDCKPCEMHVVGKMKRSVMNQHLKDMQAQPMQFYRTRPAQSGI</sequence>
<evidence type="ECO:0000313" key="2">
    <source>
        <dbReference type="EMBL" id="MPM99483.1"/>
    </source>
</evidence>
<organism evidence="2">
    <name type="scientific">bioreactor metagenome</name>
    <dbReference type="NCBI Taxonomy" id="1076179"/>
    <lineage>
        <taxon>unclassified sequences</taxon>
        <taxon>metagenomes</taxon>
        <taxon>ecological metagenomes</taxon>
    </lineage>
</organism>
<gene>
    <name evidence="2" type="primary">ydcP_12</name>
    <name evidence="2" type="ORF">SDC9_146674</name>
</gene>
<protein>
    <submittedName>
        <fullName evidence="2">Putative protease YdcP</fullName>
        <ecNumber evidence="2">3.4.-.-</ecNumber>
    </submittedName>
</protein>
<evidence type="ECO:0000259" key="1">
    <source>
        <dbReference type="Pfam" id="PF12392"/>
    </source>
</evidence>
<dbReference type="AlphaFoldDB" id="A0A645EFE1"/>
<dbReference type="EC" id="3.4.-.-" evidence="2"/>
<dbReference type="GO" id="GO:0008233">
    <property type="term" value="F:peptidase activity"/>
    <property type="evidence" value="ECO:0007669"/>
    <property type="project" value="UniProtKB-KW"/>
</dbReference>
<dbReference type="Pfam" id="PF12392">
    <property type="entry name" value="DUF3656"/>
    <property type="match status" value="1"/>
</dbReference>
<dbReference type="EMBL" id="VSSQ01045572">
    <property type="protein sequence ID" value="MPM99483.1"/>
    <property type="molecule type" value="Genomic_DNA"/>
</dbReference>
<name>A0A645EFE1_9ZZZZ</name>
<comment type="caution">
    <text evidence="2">The sequence shown here is derived from an EMBL/GenBank/DDBJ whole genome shotgun (WGS) entry which is preliminary data.</text>
</comment>
<feature type="domain" description="Peptidase U32 collagenase" evidence="1">
    <location>
        <begin position="19"/>
        <end position="133"/>
    </location>
</feature>
<proteinExistence type="predicted"/>
<keyword evidence="2" id="KW-0378">Hydrolase</keyword>